<dbReference type="RefSeq" id="YP_009015451.1">
    <property type="nucleotide sequence ID" value="NC_023719.1"/>
</dbReference>
<evidence type="ECO:0000313" key="2">
    <source>
        <dbReference type="EMBL" id="AEO93939.1"/>
    </source>
</evidence>
<keyword evidence="3" id="KW-1185">Reference proteome</keyword>
<dbReference type="EMBL" id="JN638751">
    <property type="protein sequence ID" value="AEO93939.1"/>
    <property type="molecule type" value="Genomic_DNA"/>
</dbReference>
<dbReference type="Proteomes" id="UP000009273">
    <property type="component" value="Segment"/>
</dbReference>
<reference evidence="2 3" key="1">
    <citation type="submission" date="2011-09" db="EMBL/GenBank/DDBJ databases">
        <authorList>
            <person name="Pope W.H."/>
            <person name="Pedulla M.L."/>
            <person name="Ford M.E."/>
            <person name="Peebles C.L."/>
            <person name="Hatfull G.H."/>
            <person name="Hendrix R.W."/>
        </authorList>
    </citation>
    <scope>NUCLEOTIDE SEQUENCE [LARGE SCALE GENOMIC DNA]</scope>
    <source>
        <strain evidence="2">G</strain>
    </source>
</reference>
<dbReference type="GeneID" id="18563911"/>
<name>G3MBL4_9CAUD</name>
<proteinExistence type="predicted"/>
<keyword evidence="1" id="KW-0812">Transmembrane</keyword>
<protein>
    <submittedName>
        <fullName evidence="2">Gp148</fullName>
    </submittedName>
</protein>
<sequence>MLDKIEDLTLEFLFVITDFVYKIVINIIENYIVTSDVWPKLIFVGIIFWMFKKKRVVRKK</sequence>
<gene>
    <name evidence="2" type="primary">148</name>
    <name evidence="2" type="ORF">G_148</name>
</gene>
<dbReference type="KEGG" id="vg:18563911"/>
<organism evidence="2 3">
    <name type="scientific">Bacillus phage G</name>
    <dbReference type="NCBI Taxonomy" id="2884420"/>
    <lineage>
        <taxon>Viruses</taxon>
        <taxon>Duplodnaviria</taxon>
        <taxon>Heunggongvirae</taxon>
        <taxon>Uroviricota</taxon>
        <taxon>Caudoviricetes</taxon>
        <taxon>Donellivirus</taxon>
        <taxon>Donellivirus gee</taxon>
    </lineage>
</organism>
<feature type="transmembrane region" description="Helical" evidence="1">
    <location>
        <begin position="31"/>
        <end position="51"/>
    </location>
</feature>
<keyword evidence="1" id="KW-1133">Transmembrane helix</keyword>
<evidence type="ECO:0000313" key="3">
    <source>
        <dbReference type="Proteomes" id="UP000009273"/>
    </source>
</evidence>
<keyword evidence="1" id="KW-0472">Membrane</keyword>
<evidence type="ECO:0000256" key="1">
    <source>
        <dbReference type="SAM" id="Phobius"/>
    </source>
</evidence>
<accession>G3MBL4</accession>